<dbReference type="AlphaFoldDB" id="A0A1G7A5B2"/>
<keyword evidence="1" id="KW-0805">Transcription regulation</keyword>
<dbReference type="InterPro" id="IPR036388">
    <property type="entry name" value="WH-like_DNA-bd_sf"/>
</dbReference>
<dbReference type="InterPro" id="IPR012318">
    <property type="entry name" value="HTH_CRP"/>
</dbReference>
<dbReference type="InterPro" id="IPR018490">
    <property type="entry name" value="cNMP-bd_dom_sf"/>
</dbReference>
<dbReference type="GO" id="GO:0016301">
    <property type="term" value="F:kinase activity"/>
    <property type="evidence" value="ECO:0007669"/>
    <property type="project" value="UniProtKB-KW"/>
</dbReference>
<dbReference type="PANTHER" id="PTHR24567:SF68">
    <property type="entry name" value="DNA-BINDING TRANSCRIPTIONAL DUAL REGULATOR CRP"/>
    <property type="match status" value="1"/>
</dbReference>
<gene>
    <name evidence="6" type="ORF">SAMN05216270_112113</name>
</gene>
<dbReference type="SMART" id="SM00100">
    <property type="entry name" value="cNMP"/>
    <property type="match status" value="1"/>
</dbReference>
<name>A0A1G7A5B2_9ACTN</name>
<evidence type="ECO:0000259" key="5">
    <source>
        <dbReference type="PROSITE" id="PS51063"/>
    </source>
</evidence>
<proteinExistence type="predicted"/>
<keyword evidence="2" id="KW-0238">DNA-binding</keyword>
<dbReference type="GO" id="GO:0003700">
    <property type="term" value="F:DNA-binding transcription factor activity"/>
    <property type="evidence" value="ECO:0007669"/>
    <property type="project" value="TreeGrafter"/>
</dbReference>
<evidence type="ECO:0000256" key="3">
    <source>
        <dbReference type="ARBA" id="ARBA00023163"/>
    </source>
</evidence>
<dbReference type="RefSeq" id="WP_177155012.1">
    <property type="nucleotide sequence ID" value="NZ_FNAD01000012.1"/>
</dbReference>
<accession>A0A1G7A5B2</accession>
<dbReference type="Gene3D" id="2.60.120.10">
    <property type="entry name" value="Jelly Rolls"/>
    <property type="match status" value="1"/>
</dbReference>
<dbReference type="GO" id="GO:0005829">
    <property type="term" value="C:cytosol"/>
    <property type="evidence" value="ECO:0007669"/>
    <property type="project" value="TreeGrafter"/>
</dbReference>
<evidence type="ECO:0000256" key="2">
    <source>
        <dbReference type="ARBA" id="ARBA00023125"/>
    </source>
</evidence>
<dbReference type="GO" id="GO:0003677">
    <property type="term" value="F:DNA binding"/>
    <property type="evidence" value="ECO:0007669"/>
    <property type="project" value="UniProtKB-KW"/>
</dbReference>
<keyword evidence="6" id="KW-0808">Transferase</keyword>
<dbReference type="Proteomes" id="UP000198949">
    <property type="component" value="Unassembled WGS sequence"/>
</dbReference>
<organism evidence="6 7">
    <name type="scientific">Glycomyces harbinensis</name>
    <dbReference type="NCBI Taxonomy" id="58114"/>
    <lineage>
        <taxon>Bacteria</taxon>
        <taxon>Bacillati</taxon>
        <taxon>Actinomycetota</taxon>
        <taxon>Actinomycetes</taxon>
        <taxon>Glycomycetales</taxon>
        <taxon>Glycomycetaceae</taxon>
        <taxon>Glycomyces</taxon>
    </lineage>
</organism>
<dbReference type="PANTHER" id="PTHR24567">
    <property type="entry name" value="CRP FAMILY TRANSCRIPTIONAL REGULATORY PROTEIN"/>
    <property type="match status" value="1"/>
</dbReference>
<dbReference type="STRING" id="58114.SAMN05216270_112113"/>
<dbReference type="CDD" id="cd00038">
    <property type="entry name" value="CAP_ED"/>
    <property type="match status" value="1"/>
</dbReference>
<feature type="domain" description="HTH crp-type" evidence="5">
    <location>
        <begin position="137"/>
        <end position="210"/>
    </location>
</feature>
<dbReference type="SUPFAM" id="SSF51206">
    <property type="entry name" value="cAMP-binding domain-like"/>
    <property type="match status" value="1"/>
</dbReference>
<keyword evidence="6" id="KW-0418">Kinase</keyword>
<dbReference type="InterPro" id="IPR014710">
    <property type="entry name" value="RmlC-like_jellyroll"/>
</dbReference>
<dbReference type="InterPro" id="IPR036390">
    <property type="entry name" value="WH_DNA-bd_sf"/>
</dbReference>
<dbReference type="Pfam" id="PF00027">
    <property type="entry name" value="cNMP_binding"/>
    <property type="match status" value="1"/>
</dbReference>
<keyword evidence="3" id="KW-0804">Transcription</keyword>
<dbReference type="PROSITE" id="PS50042">
    <property type="entry name" value="CNMP_BINDING_3"/>
    <property type="match status" value="1"/>
</dbReference>
<dbReference type="EMBL" id="FNAD01000012">
    <property type="protein sequence ID" value="SDE09086.1"/>
    <property type="molecule type" value="Genomic_DNA"/>
</dbReference>
<dbReference type="SUPFAM" id="SSF46785">
    <property type="entry name" value="Winged helix' DNA-binding domain"/>
    <property type="match status" value="1"/>
</dbReference>
<feature type="domain" description="Cyclic nucleotide-binding" evidence="4">
    <location>
        <begin position="11"/>
        <end position="124"/>
    </location>
</feature>
<evidence type="ECO:0000256" key="1">
    <source>
        <dbReference type="ARBA" id="ARBA00023015"/>
    </source>
</evidence>
<reference evidence="7" key="1">
    <citation type="submission" date="2016-10" db="EMBL/GenBank/DDBJ databases">
        <authorList>
            <person name="Varghese N."/>
            <person name="Submissions S."/>
        </authorList>
    </citation>
    <scope>NUCLEOTIDE SEQUENCE [LARGE SCALE GENOMIC DNA]</scope>
    <source>
        <strain evidence="7">CGMCC 4.3516</strain>
    </source>
</reference>
<keyword evidence="7" id="KW-1185">Reference proteome</keyword>
<evidence type="ECO:0000259" key="4">
    <source>
        <dbReference type="PROSITE" id="PS50042"/>
    </source>
</evidence>
<evidence type="ECO:0000313" key="7">
    <source>
        <dbReference type="Proteomes" id="UP000198949"/>
    </source>
</evidence>
<dbReference type="Gene3D" id="1.10.10.10">
    <property type="entry name" value="Winged helix-like DNA-binding domain superfamily/Winged helix DNA-binding domain"/>
    <property type="match status" value="1"/>
</dbReference>
<evidence type="ECO:0000313" key="6">
    <source>
        <dbReference type="EMBL" id="SDE09086.1"/>
    </source>
</evidence>
<sequence length="226" mass="24446">MDRYTSAENLLTDEERESLLPLSHPVTYPGGSVLVREGDSSTFVLYLRSGHIKAETSNPRAIVYIYSPGKIVGELAAITSARRTADLVALNGVEADLIPGDVWLDFLLKNRRATLAMFEHLANRIVSKDLSRPESVTSTEHKIAKGLLRLVAAGMGKPVEDGLRISGVTQRDIGSLSGLSRESAAVVLRMLRESNTVSTGRGHLTIHDLGAIEKLAQRNGPAPLAR</sequence>
<protein>
    <submittedName>
        <fullName evidence="6">cAMP-binding domain of CRP or a regulatory subunit of cAMP-dependent protein kinases</fullName>
    </submittedName>
</protein>
<dbReference type="SMART" id="SM00419">
    <property type="entry name" value="HTH_CRP"/>
    <property type="match status" value="1"/>
</dbReference>
<dbReference type="PROSITE" id="PS51063">
    <property type="entry name" value="HTH_CRP_2"/>
    <property type="match status" value="1"/>
</dbReference>
<dbReference type="InterPro" id="IPR000595">
    <property type="entry name" value="cNMP-bd_dom"/>
</dbReference>
<dbReference type="InterPro" id="IPR050397">
    <property type="entry name" value="Env_Response_Regulators"/>
</dbReference>
<dbReference type="Pfam" id="PF13545">
    <property type="entry name" value="HTH_Crp_2"/>
    <property type="match status" value="1"/>
</dbReference>